<evidence type="ECO:0000256" key="2">
    <source>
        <dbReference type="SAM" id="SignalP"/>
    </source>
</evidence>
<reference evidence="3" key="1">
    <citation type="journal article" date="2023" name="Science">
        <title>Elucidation of the pathway for biosynthesis of saponin adjuvants from the soapbark tree.</title>
        <authorList>
            <person name="Reed J."/>
            <person name="Orme A."/>
            <person name="El-Demerdash A."/>
            <person name="Owen C."/>
            <person name="Martin L.B.B."/>
            <person name="Misra R.C."/>
            <person name="Kikuchi S."/>
            <person name="Rejzek M."/>
            <person name="Martin A.C."/>
            <person name="Harkess A."/>
            <person name="Leebens-Mack J."/>
            <person name="Louveau T."/>
            <person name="Stephenson M.J."/>
            <person name="Osbourn A."/>
        </authorList>
    </citation>
    <scope>NUCLEOTIDE SEQUENCE</scope>
    <source>
        <strain evidence="3">S10</strain>
    </source>
</reference>
<sequence>MAAKPYTTILLLAFLLLLSSTSSARLLNDNNIPQGLAALDPESNLVLPVIINDGRRVLPCDMGKEEEVSTSTRKSQVLRMTPRLARKYRPVGSEYASKRASSTVWTKQRNQQLEQLEDQLLILINVPISLFFYLFYFLFF</sequence>
<keyword evidence="1" id="KW-1133">Transmembrane helix</keyword>
<gene>
    <name evidence="3" type="ORF">O6P43_020109</name>
</gene>
<proteinExistence type="predicted"/>
<protein>
    <submittedName>
        <fullName evidence="3">Uncharacterized protein</fullName>
    </submittedName>
</protein>
<dbReference type="EMBL" id="JARAOO010000008">
    <property type="protein sequence ID" value="KAJ7959547.1"/>
    <property type="molecule type" value="Genomic_DNA"/>
</dbReference>
<keyword evidence="2" id="KW-0732">Signal</keyword>
<evidence type="ECO:0000313" key="3">
    <source>
        <dbReference type="EMBL" id="KAJ7959547.1"/>
    </source>
</evidence>
<keyword evidence="1" id="KW-0472">Membrane</keyword>
<dbReference type="KEGG" id="qsa:O6P43_020109"/>
<organism evidence="3 4">
    <name type="scientific">Quillaja saponaria</name>
    <name type="common">Soap bark tree</name>
    <dbReference type="NCBI Taxonomy" id="32244"/>
    <lineage>
        <taxon>Eukaryota</taxon>
        <taxon>Viridiplantae</taxon>
        <taxon>Streptophyta</taxon>
        <taxon>Embryophyta</taxon>
        <taxon>Tracheophyta</taxon>
        <taxon>Spermatophyta</taxon>
        <taxon>Magnoliopsida</taxon>
        <taxon>eudicotyledons</taxon>
        <taxon>Gunneridae</taxon>
        <taxon>Pentapetalae</taxon>
        <taxon>rosids</taxon>
        <taxon>fabids</taxon>
        <taxon>Fabales</taxon>
        <taxon>Quillajaceae</taxon>
        <taxon>Quillaja</taxon>
    </lineage>
</organism>
<evidence type="ECO:0000313" key="4">
    <source>
        <dbReference type="Proteomes" id="UP001163823"/>
    </source>
</evidence>
<comment type="caution">
    <text evidence="3">The sequence shown here is derived from an EMBL/GenBank/DDBJ whole genome shotgun (WGS) entry which is preliminary data.</text>
</comment>
<dbReference type="Proteomes" id="UP001163823">
    <property type="component" value="Chromosome 8"/>
</dbReference>
<feature type="chain" id="PRO_5042204792" evidence="2">
    <location>
        <begin position="24"/>
        <end position="140"/>
    </location>
</feature>
<dbReference type="AlphaFoldDB" id="A0AAD7PLI4"/>
<accession>A0AAD7PLI4</accession>
<keyword evidence="4" id="KW-1185">Reference proteome</keyword>
<name>A0AAD7PLI4_QUISA</name>
<keyword evidence="1" id="KW-0812">Transmembrane</keyword>
<evidence type="ECO:0000256" key="1">
    <source>
        <dbReference type="SAM" id="Phobius"/>
    </source>
</evidence>
<feature type="transmembrane region" description="Helical" evidence="1">
    <location>
        <begin position="120"/>
        <end position="139"/>
    </location>
</feature>
<feature type="signal peptide" evidence="2">
    <location>
        <begin position="1"/>
        <end position="23"/>
    </location>
</feature>